<evidence type="ECO:0000259" key="2">
    <source>
        <dbReference type="Pfam" id="PF05699"/>
    </source>
</evidence>
<dbReference type="Proteomes" id="UP001219518">
    <property type="component" value="Unassembled WGS sequence"/>
</dbReference>
<dbReference type="PANTHER" id="PTHR37162">
    <property type="entry name" value="HAT FAMILY DIMERISATION DOMAINCONTAINING PROTEIN-RELATED"/>
    <property type="match status" value="1"/>
</dbReference>
<keyword evidence="4" id="KW-1185">Reference proteome</keyword>
<reference evidence="3" key="2">
    <citation type="journal article" date="2023" name="BMC Genomics">
        <title>Pest status, molecular evolution, and epigenetic factors derived from the genome assembly of Frankliniella fusca, a thysanopteran phytovirus vector.</title>
        <authorList>
            <person name="Catto M.A."/>
            <person name="Labadie P.E."/>
            <person name="Jacobson A.L."/>
            <person name="Kennedy G.G."/>
            <person name="Srinivasan R."/>
            <person name="Hunt B.G."/>
        </authorList>
    </citation>
    <scope>NUCLEOTIDE SEQUENCE</scope>
    <source>
        <strain evidence="3">PL_HMW_Pooled</strain>
    </source>
</reference>
<dbReference type="PANTHER" id="PTHR37162:SF1">
    <property type="entry name" value="BED-TYPE DOMAIN-CONTAINING PROTEIN"/>
    <property type="match status" value="1"/>
</dbReference>
<sequence>MGKYGKYPKRYKKEWELEEKLKGWIEKTSEANILKGKPEAHCKFCDVFIRAHHNDLVVHANSAKHKQAASAIPKYKGSKQGTLLSHGITVKSTMSKVVDMKLAAHVACHSSVKTIDHLSELLRDIAQGSGTALEQLRLHRTKCGKIITKVLAPAMLEELVADVGPHHYSVMVDASTDNTTVKYLAIMIKYYSFEEKKMIVDFLGLVLMDRGTAERVYEIFKEFMALVKLDLSKLFALGTDGGLELCGAHNSLFAYLKRAECPGLVLIKCVCHGLDNCSNTASKKFPSTLEYLLRESRGWFSHSSLRKQQYNDLYMQLTEGDKKPPALVRLASTRWLSWYGAVKAHSAQYSELRELFTRAALADDKCHMAQTLSTLHQDGSHLLYLVFLRPILREIVSINVAFQRSSGDIASVYRDLKSFIFTIAQKVIKPEALRRTQENGMLRLTEVQALQVALQRRENFKPLELTSYGEAFWKTATELRLPEEKLRVVQTACAEFLVTFLRELTKKLPSCIEAVEQMRAFTPSIALAERGRPEFRQLPLNLIRDPSFDMELLEAQWCRLGTLKILDICPGEENVENVGTIEFWSGVWSLKNAAGEQQFGSLARYVLYLLTLPLSNAVVERLFSQLTIVKDKIRNKLGKEMLEAILRVRTHLKAHDKCCKNFAPGAKLMEKFNSKTMYGERRRREPESMDEGMTDDPDDPPAFEVEATNLDLEDLDNPAPVPEWEEMFELLAEVDALDL</sequence>
<gene>
    <name evidence="3" type="ORF">KUF71_024798</name>
</gene>
<comment type="caution">
    <text evidence="3">The sequence shown here is derived from an EMBL/GenBank/DDBJ whole genome shotgun (WGS) entry which is preliminary data.</text>
</comment>
<feature type="compositionally biased region" description="Acidic residues" evidence="1">
    <location>
        <begin position="688"/>
        <end position="701"/>
    </location>
</feature>
<evidence type="ECO:0000313" key="3">
    <source>
        <dbReference type="EMBL" id="KAK3915655.1"/>
    </source>
</evidence>
<evidence type="ECO:0000256" key="1">
    <source>
        <dbReference type="SAM" id="MobiDB-lite"/>
    </source>
</evidence>
<evidence type="ECO:0000313" key="4">
    <source>
        <dbReference type="Proteomes" id="UP001219518"/>
    </source>
</evidence>
<name>A0AAE1H6C6_9NEOP</name>
<proteinExistence type="predicted"/>
<dbReference type="AlphaFoldDB" id="A0AAE1H6C6"/>
<dbReference type="InterPro" id="IPR012337">
    <property type="entry name" value="RNaseH-like_sf"/>
</dbReference>
<feature type="region of interest" description="Disordered" evidence="1">
    <location>
        <begin position="677"/>
        <end position="704"/>
    </location>
</feature>
<dbReference type="GO" id="GO:0046983">
    <property type="term" value="F:protein dimerization activity"/>
    <property type="evidence" value="ECO:0007669"/>
    <property type="project" value="InterPro"/>
</dbReference>
<feature type="compositionally biased region" description="Basic and acidic residues" evidence="1">
    <location>
        <begin position="677"/>
        <end position="687"/>
    </location>
</feature>
<feature type="domain" description="HAT C-terminal dimerisation" evidence="2">
    <location>
        <begin position="596"/>
        <end position="649"/>
    </location>
</feature>
<dbReference type="EMBL" id="JAHWGI010000446">
    <property type="protein sequence ID" value="KAK3915655.1"/>
    <property type="molecule type" value="Genomic_DNA"/>
</dbReference>
<accession>A0AAE1H6C6</accession>
<reference evidence="3" key="1">
    <citation type="submission" date="2021-07" db="EMBL/GenBank/DDBJ databases">
        <authorList>
            <person name="Catto M.A."/>
            <person name="Jacobson A."/>
            <person name="Kennedy G."/>
            <person name="Labadie P."/>
            <person name="Hunt B.G."/>
            <person name="Srinivasan R."/>
        </authorList>
    </citation>
    <scope>NUCLEOTIDE SEQUENCE</scope>
    <source>
        <strain evidence="3">PL_HMW_Pooled</strain>
        <tissue evidence="3">Head</tissue>
    </source>
</reference>
<dbReference type="InterPro" id="IPR008906">
    <property type="entry name" value="HATC_C_dom"/>
</dbReference>
<dbReference type="SUPFAM" id="SSF53098">
    <property type="entry name" value="Ribonuclease H-like"/>
    <property type="match status" value="1"/>
</dbReference>
<organism evidence="3 4">
    <name type="scientific">Frankliniella fusca</name>
    <dbReference type="NCBI Taxonomy" id="407009"/>
    <lineage>
        <taxon>Eukaryota</taxon>
        <taxon>Metazoa</taxon>
        <taxon>Ecdysozoa</taxon>
        <taxon>Arthropoda</taxon>
        <taxon>Hexapoda</taxon>
        <taxon>Insecta</taxon>
        <taxon>Pterygota</taxon>
        <taxon>Neoptera</taxon>
        <taxon>Paraneoptera</taxon>
        <taxon>Thysanoptera</taxon>
        <taxon>Terebrantia</taxon>
        <taxon>Thripoidea</taxon>
        <taxon>Thripidae</taxon>
        <taxon>Frankliniella</taxon>
    </lineage>
</organism>
<dbReference type="Pfam" id="PF05699">
    <property type="entry name" value="Dimer_Tnp_hAT"/>
    <property type="match status" value="1"/>
</dbReference>
<protein>
    <submittedName>
        <fullName evidence="3">General transcription factor II-I repeat domain-containing protein 2A</fullName>
    </submittedName>
</protein>